<evidence type="ECO:0000313" key="1">
    <source>
        <dbReference type="EMBL" id="RLJ79932.1"/>
    </source>
</evidence>
<proteinExistence type="predicted"/>
<sequence>MKNQPRLPTFQRQNNNQLQTENCKRLIDMGVTQGAGFAGLRFAPVPMKDRYGTLTIPNAKPTDLK</sequence>
<evidence type="ECO:0000313" key="3">
    <source>
        <dbReference type="Proteomes" id="UP000273898"/>
    </source>
</evidence>
<reference evidence="1 3" key="1">
    <citation type="submission" date="2018-10" db="EMBL/GenBank/DDBJ databases">
        <title>Genomic Encyclopedia of Archaeal and Bacterial Type Strains, Phase II (KMG-II): from individual species to whole genera.</title>
        <authorList>
            <person name="Goeker M."/>
        </authorList>
    </citation>
    <scope>NUCLEOTIDE SEQUENCE [LARGE SCALE GENOMIC DNA]</scope>
    <source>
        <strain evidence="1 3">DSM 19624</strain>
    </source>
</reference>
<evidence type="ECO:0000313" key="4">
    <source>
        <dbReference type="Proteomes" id="UP000297429"/>
    </source>
</evidence>
<protein>
    <submittedName>
        <fullName evidence="1">Uncharacterized protein</fullName>
    </submittedName>
</protein>
<dbReference type="Proteomes" id="UP000273898">
    <property type="component" value="Unassembled WGS sequence"/>
</dbReference>
<dbReference type="Proteomes" id="UP000297429">
    <property type="component" value="Unassembled WGS sequence"/>
</dbReference>
<evidence type="ECO:0000313" key="2">
    <source>
        <dbReference type="EMBL" id="TFB31238.1"/>
    </source>
</evidence>
<accession>A0A497Y8L1</accession>
<gene>
    <name evidence="1" type="ORF">BCL90_0657</name>
    <name evidence="2" type="ORF">E3V97_11565</name>
</gene>
<keyword evidence="4" id="KW-1185">Reference proteome</keyword>
<dbReference type="EMBL" id="SOPX01000002">
    <property type="protein sequence ID" value="TFB31238.1"/>
    <property type="molecule type" value="Genomic_DNA"/>
</dbReference>
<dbReference type="EMBL" id="RCCK01000010">
    <property type="protein sequence ID" value="RLJ79932.1"/>
    <property type="molecule type" value="Genomic_DNA"/>
</dbReference>
<dbReference type="RefSeq" id="WP_121282570.1">
    <property type="nucleotide sequence ID" value="NZ_RCCK01000010.1"/>
</dbReference>
<name>A0A497Y8L1_9SPHI</name>
<reference evidence="2 4" key="2">
    <citation type="submission" date="2019-03" db="EMBL/GenBank/DDBJ databases">
        <authorList>
            <person name="He R.-H."/>
        </authorList>
    </citation>
    <scope>NUCLEOTIDE SEQUENCE [LARGE SCALE GENOMIC DNA]</scope>
    <source>
        <strain evidence="2 4">DSM 19624</strain>
    </source>
</reference>
<dbReference type="AlphaFoldDB" id="A0A497Y8L1"/>
<comment type="caution">
    <text evidence="1">The sequence shown here is derived from an EMBL/GenBank/DDBJ whole genome shotgun (WGS) entry which is preliminary data.</text>
</comment>
<organism evidence="1 3">
    <name type="scientific">Pedobacter alluvionis</name>
    <dbReference type="NCBI Taxonomy" id="475253"/>
    <lineage>
        <taxon>Bacteria</taxon>
        <taxon>Pseudomonadati</taxon>
        <taxon>Bacteroidota</taxon>
        <taxon>Sphingobacteriia</taxon>
        <taxon>Sphingobacteriales</taxon>
        <taxon>Sphingobacteriaceae</taxon>
        <taxon>Pedobacter</taxon>
    </lineage>
</organism>